<evidence type="ECO:0000313" key="1">
    <source>
        <dbReference type="EMBL" id="WHS68298.1"/>
    </source>
</evidence>
<sequence>METTRASYESALVASGSDVFEFKGKEATVNDYDALDTTDVEDVTDLSDGTLVREGNLEEPRENAQVEGSIAVDEADYIDPKDIVKVIQELGLDSVSATDIANIAAVMRATKNL</sequence>
<dbReference type="Proteomes" id="UP001223176">
    <property type="component" value="Segment"/>
</dbReference>
<accession>A0AAF0RCZ4</accession>
<dbReference type="EMBL" id="OQ829281">
    <property type="protein sequence ID" value="WHS68298.1"/>
    <property type="molecule type" value="Genomic_DNA"/>
</dbReference>
<organism evidence="1 2">
    <name type="scientific">phage PKM.Lu.22.1</name>
    <dbReference type="NCBI Taxonomy" id="3049197"/>
    <lineage>
        <taxon>Viruses</taxon>
        <taxon>Duplodnaviria</taxon>
        <taxon>Heunggongvirae</taxon>
        <taxon>Uroviricota</taxon>
        <taxon>Caudoviricetes</taxon>
        <taxon>Grimontviridae</taxon>
    </lineage>
</organism>
<keyword evidence="2" id="KW-1185">Reference proteome</keyword>
<reference evidence="1" key="1">
    <citation type="submission" date="2023-04" db="EMBL/GenBank/DDBJ databases">
        <title>Isolation and Characterization of Novel Plasmid-specific Phages Infecting Bacteria Carrying Diverse Conjugative Plasmids.</title>
        <authorList>
            <person name="Parra B."/>
            <person name="Cockx B."/>
            <person name="Lutz V.T."/>
            <person name="Bronsted L."/>
            <person name="Smets B.F."/>
            <person name="Dechesne A."/>
        </authorList>
    </citation>
    <scope>NUCLEOTIDE SEQUENCE</scope>
</reference>
<name>A0AAF0RCZ4_9CAUD</name>
<proteinExistence type="predicted"/>
<protein>
    <submittedName>
        <fullName evidence="1">Uncharacterized protein</fullName>
    </submittedName>
</protein>
<evidence type="ECO:0000313" key="2">
    <source>
        <dbReference type="Proteomes" id="UP001223176"/>
    </source>
</evidence>